<gene>
    <name evidence="2" type="ORF">C7380_10588</name>
</gene>
<accession>A0AA45HJ67</accession>
<organism evidence="2 3">
    <name type="scientific">Oceanotoga teriensis</name>
    <dbReference type="NCBI Taxonomy" id="515440"/>
    <lineage>
        <taxon>Bacteria</taxon>
        <taxon>Thermotogati</taxon>
        <taxon>Thermotogota</taxon>
        <taxon>Thermotogae</taxon>
        <taxon>Petrotogales</taxon>
        <taxon>Petrotogaceae</taxon>
        <taxon>Oceanotoga</taxon>
    </lineage>
</organism>
<keyword evidence="1" id="KW-1133">Transmembrane helix</keyword>
<keyword evidence="3" id="KW-1185">Reference proteome</keyword>
<evidence type="ECO:0000313" key="3">
    <source>
        <dbReference type="Proteomes" id="UP000245921"/>
    </source>
</evidence>
<keyword evidence="1" id="KW-0812">Transmembrane</keyword>
<feature type="transmembrane region" description="Helical" evidence="1">
    <location>
        <begin position="7"/>
        <end position="26"/>
    </location>
</feature>
<comment type="caution">
    <text evidence="2">The sequence shown here is derived from an EMBL/GenBank/DDBJ whole genome shotgun (WGS) entry which is preliminary data.</text>
</comment>
<evidence type="ECO:0000256" key="1">
    <source>
        <dbReference type="SAM" id="Phobius"/>
    </source>
</evidence>
<proteinExistence type="predicted"/>
<dbReference type="AlphaFoldDB" id="A0AA45HJ67"/>
<keyword evidence="1" id="KW-0472">Membrane</keyword>
<sequence>MICMKKYIVFLMMIVLSISIFAYNNFKMGFTVLTDDNPFRLALKTGYESEYFNFSFDFNPNFGENFYLITITDLSLKILDINENSQVRGGLLWLNDRPNSEFQDKNRNILYGYMGIGYSIENLYAGLALGYPISNEFKPTTNISDYLIFNIEYTIPKPAEFVDDLKISFRFANYRKDFSLFISYPIF</sequence>
<dbReference type="Proteomes" id="UP000245921">
    <property type="component" value="Unassembled WGS sequence"/>
</dbReference>
<reference evidence="2 3" key="1">
    <citation type="submission" date="2018-05" db="EMBL/GenBank/DDBJ databases">
        <title>Genomic Encyclopedia of Type Strains, Phase IV (KMG-IV): sequencing the most valuable type-strain genomes for metagenomic binning, comparative biology and taxonomic classification.</title>
        <authorList>
            <person name="Goeker M."/>
        </authorList>
    </citation>
    <scope>NUCLEOTIDE SEQUENCE [LARGE SCALE GENOMIC DNA]</scope>
    <source>
        <strain evidence="2 3">DSM 24906</strain>
    </source>
</reference>
<evidence type="ECO:0000313" key="2">
    <source>
        <dbReference type="EMBL" id="PWJ95458.1"/>
    </source>
</evidence>
<dbReference type="EMBL" id="QGGI01000005">
    <property type="protein sequence ID" value="PWJ95458.1"/>
    <property type="molecule type" value="Genomic_DNA"/>
</dbReference>
<name>A0AA45HJ67_9BACT</name>
<protein>
    <submittedName>
        <fullName evidence="2">Uncharacterized protein</fullName>
    </submittedName>
</protein>